<dbReference type="Pfam" id="PF00528">
    <property type="entry name" value="BPD_transp_1"/>
    <property type="match status" value="1"/>
</dbReference>
<dbReference type="InterPro" id="IPR045621">
    <property type="entry name" value="BPD_transp_1_N"/>
</dbReference>
<dbReference type="PROSITE" id="PS50928">
    <property type="entry name" value="ABC_TM1"/>
    <property type="match status" value="1"/>
</dbReference>
<keyword evidence="6 7" id="KW-0472">Membrane</keyword>
<keyword evidence="5 7" id="KW-1133">Transmembrane helix</keyword>
<sequence length="326" mass="35242">MSGSPGLSYFLRRLSQAVLVMFVVVLGNFLLIRLAPGDLVDVLGGTTDLSPEQALALRQRYGLDQPLLMQFLRYAGNLLHFDLGFSPRQGAPVVNVLLERLPTTLALVFLSLFLSVAIGTAVGVLAARRAGTVADFGLSLVVLLFYATPSFIIALLLILGFSVYLPWLPSAGISTPGLDLEGFAKLLDIGRHFILPVIALSTFYTAIYGRLSRAAMLEVLSQDFIRTARAKGVPERSLLWRHALRNALMPIVTMAGLQVSSLLGGAVLIETVFGLPGIGRTAFDAVMERDTNMLLGVLFMSSLGVVCVNLLVDLIYRLVDPRVELA</sequence>
<evidence type="ECO:0000313" key="9">
    <source>
        <dbReference type="EMBL" id="MFC5293609.1"/>
    </source>
</evidence>
<dbReference type="PANTHER" id="PTHR43163">
    <property type="entry name" value="DIPEPTIDE TRANSPORT SYSTEM PERMEASE PROTEIN DPPB-RELATED"/>
    <property type="match status" value="1"/>
</dbReference>
<dbReference type="InterPro" id="IPR000515">
    <property type="entry name" value="MetI-like"/>
</dbReference>
<dbReference type="Gene3D" id="1.10.3720.10">
    <property type="entry name" value="MetI-like"/>
    <property type="match status" value="1"/>
</dbReference>
<protein>
    <submittedName>
        <fullName evidence="9">ABC transporter permease</fullName>
    </submittedName>
</protein>
<keyword evidence="10" id="KW-1185">Reference proteome</keyword>
<evidence type="ECO:0000256" key="1">
    <source>
        <dbReference type="ARBA" id="ARBA00004651"/>
    </source>
</evidence>
<dbReference type="Proteomes" id="UP001595976">
    <property type="component" value="Unassembled WGS sequence"/>
</dbReference>
<reference evidence="10" key="1">
    <citation type="journal article" date="2019" name="Int. J. Syst. Evol. Microbiol.">
        <title>The Global Catalogue of Microorganisms (GCM) 10K type strain sequencing project: providing services to taxonomists for standard genome sequencing and annotation.</title>
        <authorList>
            <consortium name="The Broad Institute Genomics Platform"/>
            <consortium name="The Broad Institute Genome Sequencing Center for Infectious Disease"/>
            <person name="Wu L."/>
            <person name="Ma J."/>
        </authorList>
    </citation>
    <scope>NUCLEOTIDE SEQUENCE [LARGE SCALE GENOMIC DNA]</scope>
    <source>
        <strain evidence="10">CGMCC 1.15643</strain>
    </source>
</reference>
<evidence type="ECO:0000256" key="3">
    <source>
        <dbReference type="ARBA" id="ARBA00022475"/>
    </source>
</evidence>
<comment type="subcellular location">
    <subcellularLocation>
        <location evidence="1 7">Cell membrane</location>
        <topology evidence="1 7">Multi-pass membrane protein</topology>
    </subcellularLocation>
</comment>
<proteinExistence type="inferred from homology"/>
<evidence type="ECO:0000256" key="7">
    <source>
        <dbReference type="RuleBase" id="RU363032"/>
    </source>
</evidence>
<dbReference type="EMBL" id="JBHSLI010000004">
    <property type="protein sequence ID" value="MFC5293609.1"/>
    <property type="molecule type" value="Genomic_DNA"/>
</dbReference>
<name>A0ABW0F6F8_9HYPH</name>
<keyword evidence="4 7" id="KW-0812">Transmembrane</keyword>
<evidence type="ECO:0000313" key="10">
    <source>
        <dbReference type="Proteomes" id="UP001595976"/>
    </source>
</evidence>
<feature type="transmembrane region" description="Helical" evidence="7">
    <location>
        <begin position="17"/>
        <end position="35"/>
    </location>
</feature>
<evidence type="ECO:0000256" key="4">
    <source>
        <dbReference type="ARBA" id="ARBA00022692"/>
    </source>
</evidence>
<organism evidence="9 10">
    <name type="scientific">Bosea minatitlanensis</name>
    <dbReference type="NCBI Taxonomy" id="128782"/>
    <lineage>
        <taxon>Bacteria</taxon>
        <taxon>Pseudomonadati</taxon>
        <taxon>Pseudomonadota</taxon>
        <taxon>Alphaproteobacteria</taxon>
        <taxon>Hyphomicrobiales</taxon>
        <taxon>Boseaceae</taxon>
        <taxon>Bosea</taxon>
    </lineage>
</organism>
<dbReference type="CDD" id="cd06261">
    <property type="entry name" value="TM_PBP2"/>
    <property type="match status" value="1"/>
</dbReference>
<keyword evidence="2 7" id="KW-0813">Transport</keyword>
<feature type="transmembrane region" description="Helical" evidence="7">
    <location>
        <begin position="138"/>
        <end position="169"/>
    </location>
</feature>
<comment type="similarity">
    <text evidence="7">Belongs to the binding-protein-dependent transport system permease family.</text>
</comment>
<feature type="transmembrane region" description="Helical" evidence="7">
    <location>
        <begin position="247"/>
        <end position="273"/>
    </location>
</feature>
<accession>A0ABW0F6F8</accession>
<keyword evidence="3" id="KW-1003">Cell membrane</keyword>
<feature type="transmembrane region" description="Helical" evidence="7">
    <location>
        <begin position="105"/>
        <end position="126"/>
    </location>
</feature>
<dbReference type="SUPFAM" id="SSF161098">
    <property type="entry name" value="MetI-like"/>
    <property type="match status" value="1"/>
</dbReference>
<dbReference type="PANTHER" id="PTHR43163:SF9">
    <property type="entry name" value="ABC TRANSPORTER PERMEASE PROTEIN"/>
    <property type="match status" value="1"/>
</dbReference>
<feature type="transmembrane region" description="Helical" evidence="7">
    <location>
        <begin position="189"/>
        <end position="207"/>
    </location>
</feature>
<feature type="domain" description="ABC transmembrane type-1" evidence="8">
    <location>
        <begin position="101"/>
        <end position="316"/>
    </location>
</feature>
<gene>
    <name evidence="9" type="ORF">ACFPK2_11480</name>
</gene>
<evidence type="ECO:0000256" key="5">
    <source>
        <dbReference type="ARBA" id="ARBA00022989"/>
    </source>
</evidence>
<dbReference type="InterPro" id="IPR035906">
    <property type="entry name" value="MetI-like_sf"/>
</dbReference>
<dbReference type="Pfam" id="PF19300">
    <property type="entry name" value="BPD_transp_1_N"/>
    <property type="match status" value="1"/>
</dbReference>
<comment type="caution">
    <text evidence="9">The sequence shown here is derived from an EMBL/GenBank/DDBJ whole genome shotgun (WGS) entry which is preliminary data.</text>
</comment>
<dbReference type="RefSeq" id="WP_158444009.1">
    <property type="nucleotide sequence ID" value="NZ_JAOAOS010000004.1"/>
</dbReference>
<feature type="transmembrane region" description="Helical" evidence="7">
    <location>
        <begin position="293"/>
        <end position="312"/>
    </location>
</feature>
<evidence type="ECO:0000259" key="8">
    <source>
        <dbReference type="PROSITE" id="PS50928"/>
    </source>
</evidence>
<evidence type="ECO:0000256" key="2">
    <source>
        <dbReference type="ARBA" id="ARBA00022448"/>
    </source>
</evidence>
<evidence type="ECO:0000256" key="6">
    <source>
        <dbReference type="ARBA" id="ARBA00023136"/>
    </source>
</evidence>